<sequence length="106" mass="12150">MSANEDGHNIFQHAVINRSEKVYNLLYRMSTLSYIYRAIKDSHGNNLLHLAARPAPSSKLNLLPGAALQLQCELQWFEEVEGFVCPLNIIEKNSFNETPRMYCTFC</sequence>
<organism evidence="1 2">
    <name type="scientific">Cichorium intybus</name>
    <name type="common">Chicory</name>
    <dbReference type="NCBI Taxonomy" id="13427"/>
    <lineage>
        <taxon>Eukaryota</taxon>
        <taxon>Viridiplantae</taxon>
        <taxon>Streptophyta</taxon>
        <taxon>Embryophyta</taxon>
        <taxon>Tracheophyta</taxon>
        <taxon>Spermatophyta</taxon>
        <taxon>Magnoliopsida</taxon>
        <taxon>eudicotyledons</taxon>
        <taxon>Gunneridae</taxon>
        <taxon>Pentapetalae</taxon>
        <taxon>asterids</taxon>
        <taxon>campanulids</taxon>
        <taxon>Asterales</taxon>
        <taxon>Asteraceae</taxon>
        <taxon>Cichorioideae</taxon>
        <taxon>Cichorieae</taxon>
        <taxon>Cichoriinae</taxon>
        <taxon>Cichorium</taxon>
    </lineage>
</organism>
<dbReference type="Proteomes" id="UP001055811">
    <property type="component" value="Linkage Group LG07"/>
</dbReference>
<keyword evidence="2" id="KW-1185">Reference proteome</keyword>
<name>A0ACB9AIN5_CICIN</name>
<evidence type="ECO:0000313" key="2">
    <source>
        <dbReference type="Proteomes" id="UP001055811"/>
    </source>
</evidence>
<comment type="caution">
    <text evidence="1">The sequence shown here is derived from an EMBL/GenBank/DDBJ whole genome shotgun (WGS) entry which is preliminary data.</text>
</comment>
<protein>
    <submittedName>
        <fullName evidence="1">Uncharacterized protein</fullName>
    </submittedName>
</protein>
<accession>A0ACB9AIN5</accession>
<reference evidence="2" key="1">
    <citation type="journal article" date="2022" name="Mol. Ecol. Resour.">
        <title>The genomes of chicory, endive, great burdock and yacon provide insights into Asteraceae palaeo-polyploidization history and plant inulin production.</title>
        <authorList>
            <person name="Fan W."/>
            <person name="Wang S."/>
            <person name="Wang H."/>
            <person name="Wang A."/>
            <person name="Jiang F."/>
            <person name="Liu H."/>
            <person name="Zhao H."/>
            <person name="Xu D."/>
            <person name="Zhang Y."/>
        </authorList>
    </citation>
    <scope>NUCLEOTIDE SEQUENCE [LARGE SCALE GENOMIC DNA]</scope>
    <source>
        <strain evidence="2">cv. Punajuju</strain>
    </source>
</reference>
<gene>
    <name evidence="1" type="ORF">L2E82_39317</name>
</gene>
<proteinExistence type="predicted"/>
<evidence type="ECO:0000313" key="1">
    <source>
        <dbReference type="EMBL" id="KAI3709553.1"/>
    </source>
</evidence>
<reference evidence="1 2" key="2">
    <citation type="journal article" date="2022" name="Mol. Ecol. Resour.">
        <title>The genomes of chicory, endive, great burdock and yacon provide insights into Asteraceae paleo-polyploidization history and plant inulin production.</title>
        <authorList>
            <person name="Fan W."/>
            <person name="Wang S."/>
            <person name="Wang H."/>
            <person name="Wang A."/>
            <person name="Jiang F."/>
            <person name="Liu H."/>
            <person name="Zhao H."/>
            <person name="Xu D."/>
            <person name="Zhang Y."/>
        </authorList>
    </citation>
    <scope>NUCLEOTIDE SEQUENCE [LARGE SCALE GENOMIC DNA]</scope>
    <source>
        <strain evidence="2">cv. Punajuju</strain>
        <tissue evidence="1">Leaves</tissue>
    </source>
</reference>
<dbReference type="EMBL" id="CM042015">
    <property type="protein sequence ID" value="KAI3709553.1"/>
    <property type="molecule type" value="Genomic_DNA"/>
</dbReference>